<dbReference type="InterPro" id="IPR011650">
    <property type="entry name" value="Peptidase_M20_dimer"/>
</dbReference>
<dbReference type="Proteomes" id="UP001597403">
    <property type="component" value="Unassembled WGS sequence"/>
</dbReference>
<dbReference type="Pfam" id="PF01546">
    <property type="entry name" value="Peptidase_M20"/>
    <property type="match status" value="1"/>
</dbReference>
<gene>
    <name evidence="11" type="ORF">ACFSGI_08475</name>
</gene>
<dbReference type="SUPFAM" id="SSF53187">
    <property type="entry name" value="Zn-dependent exopeptidases"/>
    <property type="match status" value="1"/>
</dbReference>
<dbReference type="InterPro" id="IPR010175">
    <property type="entry name" value="LysK"/>
</dbReference>
<evidence type="ECO:0000256" key="2">
    <source>
        <dbReference type="ARBA" id="ARBA00022605"/>
    </source>
</evidence>
<proteinExistence type="inferred from homology"/>
<evidence type="ECO:0000256" key="1">
    <source>
        <dbReference type="ARBA" id="ARBA00022490"/>
    </source>
</evidence>
<evidence type="ECO:0000313" key="12">
    <source>
        <dbReference type="Proteomes" id="UP001597403"/>
    </source>
</evidence>
<dbReference type="InterPro" id="IPR008007">
    <property type="entry name" value="Peptidase_M42"/>
</dbReference>
<feature type="coiled-coil region" evidence="9">
    <location>
        <begin position="341"/>
        <end position="375"/>
    </location>
</feature>
<dbReference type="Gene3D" id="3.40.630.10">
    <property type="entry name" value="Zn peptidases"/>
    <property type="match status" value="2"/>
</dbReference>
<organism evidence="11 12">
    <name type="scientific">Paenibacillus nicotianae</name>
    <dbReference type="NCBI Taxonomy" id="1526551"/>
    <lineage>
        <taxon>Bacteria</taxon>
        <taxon>Bacillati</taxon>
        <taxon>Bacillota</taxon>
        <taxon>Bacilli</taxon>
        <taxon>Bacillales</taxon>
        <taxon>Paenibacillaceae</taxon>
        <taxon>Paenibacillus</taxon>
    </lineage>
</organism>
<keyword evidence="2" id="KW-0028">Amino-acid biosynthesis</keyword>
<feature type="domain" description="Peptidase M20 dimerisation" evidence="10">
    <location>
        <begin position="171"/>
        <end position="256"/>
    </location>
</feature>
<dbReference type="NCBIfam" id="TIGR01902">
    <property type="entry name" value="dapE-lys-deAc"/>
    <property type="match status" value="1"/>
</dbReference>
<keyword evidence="3" id="KW-0479">Metal-binding</keyword>
<dbReference type="InterPro" id="IPR050072">
    <property type="entry name" value="Peptidase_M20A"/>
</dbReference>
<dbReference type="PROSITE" id="PS00758">
    <property type="entry name" value="ARGE_DAPE_CPG2_1"/>
    <property type="match status" value="1"/>
</dbReference>
<keyword evidence="4" id="KW-0378">Hydrolase</keyword>
<keyword evidence="6" id="KW-0457">Lysine biosynthesis</keyword>
<comment type="similarity">
    <text evidence="8">Belongs to the peptidase M42 family.</text>
</comment>
<sequence length="389" mass="43314">MDKAQLLREQLKRRQEYMNNNYTHIDLLKRIVEIPSISGQEEVLADFLQQYMSSLGYNSTLDEAGNLIVEKGDLDAPLILLLGHMDTVAPYTNVQEKDGKLYGRGSVDAKGALATFISAFHQVEMDCRLIIVGAVEEEVSSSKGANYILHHYNPDAVIIGEPSGCSNIVVGYKGKIGIHYSIENLSSHSAGNGDKSTMLAYNFWNQLNEFINKNASSAFYDPTATITNIEGTMEKCSMDISIRIPPEYDIEALKQFVFSIQDQATISFSEVTPAVLKKRDSTVARALLSAIREFSLQPKVKVKTGTSDMNIVNTKWSNIPMIAYGPGDSMLDHTPNEHLELKEYELAIQILKLGLENLSNELIESNQDVFSAEDEEEITQRLQALGYID</sequence>
<keyword evidence="7" id="KW-0170">Cobalt</keyword>
<dbReference type="PANTHER" id="PTHR43808:SF28">
    <property type="entry name" value="[LYSW]-LYSINE_[LYSW]-ORNITHINE HYDROLASE"/>
    <property type="match status" value="1"/>
</dbReference>
<comment type="caution">
    <text evidence="11">The sequence shown here is derived from an EMBL/GenBank/DDBJ whole genome shotgun (WGS) entry which is preliminary data.</text>
</comment>
<dbReference type="RefSeq" id="WP_379282943.1">
    <property type="nucleotide sequence ID" value="NZ_JBHUGF010000010.1"/>
</dbReference>
<evidence type="ECO:0000313" key="11">
    <source>
        <dbReference type="EMBL" id="MFD1989991.1"/>
    </source>
</evidence>
<dbReference type="InterPro" id="IPR001261">
    <property type="entry name" value="ArgE/DapE_CS"/>
</dbReference>
<evidence type="ECO:0000256" key="4">
    <source>
        <dbReference type="ARBA" id="ARBA00022801"/>
    </source>
</evidence>
<keyword evidence="5" id="KW-0862">Zinc</keyword>
<dbReference type="InterPro" id="IPR002933">
    <property type="entry name" value="Peptidase_M20"/>
</dbReference>
<evidence type="ECO:0000256" key="6">
    <source>
        <dbReference type="ARBA" id="ARBA00023154"/>
    </source>
</evidence>
<dbReference type="EMBL" id="JBHUGF010000010">
    <property type="protein sequence ID" value="MFD1989991.1"/>
    <property type="molecule type" value="Genomic_DNA"/>
</dbReference>
<evidence type="ECO:0000256" key="5">
    <source>
        <dbReference type="ARBA" id="ARBA00022833"/>
    </source>
</evidence>
<evidence type="ECO:0000256" key="9">
    <source>
        <dbReference type="SAM" id="Coils"/>
    </source>
</evidence>
<evidence type="ECO:0000259" key="10">
    <source>
        <dbReference type="Pfam" id="PF07687"/>
    </source>
</evidence>
<evidence type="ECO:0000256" key="8">
    <source>
        <dbReference type="PIRNR" id="PIRNR001123"/>
    </source>
</evidence>
<evidence type="ECO:0000256" key="3">
    <source>
        <dbReference type="ARBA" id="ARBA00022723"/>
    </source>
</evidence>
<keyword evidence="1" id="KW-0963">Cytoplasm</keyword>
<dbReference type="PIRSF" id="PIRSF001123">
    <property type="entry name" value="PepA_GA"/>
    <property type="match status" value="1"/>
</dbReference>
<accession>A0ABW4USD3</accession>
<protein>
    <submittedName>
        <fullName evidence="11">M20/M25/M40 family metallo-hydrolase</fullName>
    </submittedName>
</protein>
<keyword evidence="9" id="KW-0175">Coiled coil</keyword>
<dbReference type="PANTHER" id="PTHR43808">
    <property type="entry name" value="ACETYLORNITHINE DEACETYLASE"/>
    <property type="match status" value="1"/>
</dbReference>
<evidence type="ECO:0000256" key="7">
    <source>
        <dbReference type="ARBA" id="ARBA00023285"/>
    </source>
</evidence>
<reference evidence="12" key="1">
    <citation type="journal article" date="2019" name="Int. J. Syst. Evol. Microbiol.">
        <title>The Global Catalogue of Microorganisms (GCM) 10K type strain sequencing project: providing services to taxonomists for standard genome sequencing and annotation.</title>
        <authorList>
            <consortium name="The Broad Institute Genomics Platform"/>
            <consortium name="The Broad Institute Genome Sequencing Center for Infectious Disease"/>
            <person name="Wu L."/>
            <person name="Ma J."/>
        </authorList>
    </citation>
    <scope>NUCLEOTIDE SEQUENCE [LARGE SCALE GENOMIC DNA]</scope>
    <source>
        <strain evidence="12">CGMCC 1.15067</strain>
    </source>
</reference>
<keyword evidence="12" id="KW-1185">Reference proteome</keyword>
<dbReference type="Pfam" id="PF07687">
    <property type="entry name" value="M20_dimer"/>
    <property type="match status" value="1"/>
</dbReference>
<name>A0ABW4USD3_9BACL</name>